<dbReference type="Pfam" id="PF01985">
    <property type="entry name" value="CRS1_YhbY"/>
    <property type="match status" value="3"/>
</dbReference>
<keyword evidence="3" id="KW-0934">Plastid</keyword>
<sequence>MPVPAFFCAAGRASVPPKPTPPEKPWLSISGGNGDGGATAGVRMPTAPWLTSPLILPTDQVLDLSKTGKKNASTDDDTAIAYLSLTSGIRGGRSRAAMRKILKGVSRLRKVLPPDSAEDHTGEEDERGPVEIAIPLEGMNRISSSEGGEGTRRKVPWAGAKAERMVFPRVKKKRMVAAAEMVLPPIELERLKEEARSLTEWVRAKKAGVTPEVVEGIRRAWRKQELAMVKIVEPLCKNMVRAHEIVETKTGGIVVWRKKDIIVVYRGINYRMGRKIKSNENTSIPEKREAENSLLTTNDGKSPANSESLYVRETNRLLEGLGPRFIDWWWRKPLPVDADLLPEIVPGFMTPFRLCPPDVRSNLSDDELTYLRKLARPLPTHFALSKNKKLHGVASAIIKLWEKSLIAKIAIKVGIPNTNNEQMALELKRLTGGVLILRNKFFIILFRGKDFLPGRVASSVLEREAQVTDQQQLEEECRLRAAESFPEKQTLVTSASTIGTLTEFEDIQAKYLPVNSIVSQDKVEIEAKTEKLKKSIREHERSLFTLNVKIERSQKVLSKFNKTWSPLELSADRELLTEEERESLRKVGLKMDEFLLLGRRGIYDGVIGSIHQHWKYRELVKVISFQKAVQQIAHTARLLEIESGGIVVAIEKQGRGHVIIIYRGRNYARPLKLVPDNLLTKREALQRSIEIQRRGSLRFFAEERQQSVTELRRKLEDLEQRAKEYSPRRPHRSEDLN</sequence>
<dbReference type="FunFam" id="3.30.110.60:FF:000002">
    <property type="entry name" value="CRS2-associated factor 1, chloroplastic"/>
    <property type="match status" value="1"/>
</dbReference>
<organism evidence="14 15">
    <name type="scientific">Apostasia shenzhenica</name>
    <dbReference type="NCBI Taxonomy" id="1088818"/>
    <lineage>
        <taxon>Eukaryota</taxon>
        <taxon>Viridiplantae</taxon>
        <taxon>Streptophyta</taxon>
        <taxon>Embryophyta</taxon>
        <taxon>Tracheophyta</taxon>
        <taxon>Spermatophyta</taxon>
        <taxon>Magnoliopsida</taxon>
        <taxon>Liliopsida</taxon>
        <taxon>Asparagales</taxon>
        <taxon>Orchidaceae</taxon>
        <taxon>Apostasioideae</taxon>
        <taxon>Apostasia</taxon>
    </lineage>
</organism>
<keyword evidence="11" id="KW-0175">Coiled coil</keyword>
<dbReference type="SMART" id="SM01103">
    <property type="entry name" value="CRS1_YhbY"/>
    <property type="match status" value="3"/>
</dbReference>
<keyword evidence="7" id="KW-0809">Transit peptide</keyword>
<reference evidence="14 15" key="1">
    <citation type="journal article" date="2017" name="Nature">
        <title>The Apostasia genome and the evolution of orchids.</title>
        <authorList>
            <person name="Zhang G.Q."/>
            <person name="Liu K.W."/>
            <person name="Li Z."/>
            <person name="Lohaus R."/>
            <person name="Hsiao Y.Y."/>
            <person name="Niu S.C."/>
            <person name="Wang J.Y."/>
            <person name="Lin Y.C."/>
            <person name="Xu Q."/>
            <person name="Chen L.J."/>
            <person name="Yoshida K."/>
            <person name="Fujiwara S."/>
            <person name="Wang Z.W."/>
            <person name="Zhang Y.Q."/>
            <person name="Mitsuda N."/>
            <person name="Wang M."/>
            <person name="Liu G.H."/>
            <person name="Pecoraro L."/>
            <person name="Huang H.X."/>
            <person name="Xiao X.J."/>
            <person name="Lin M."/>
            <person name="Wu X.Y."/>
            <person name="Wu W.L."/>
            <person name="Chen Y.Y."/>
            <person name="Chang S.B."/>
            <person name="Sakamoto S."/>
            <person name="Ohme-Takagi M."/>
            <person name="Yagi M."/>
            <person name="Zeng S.J."/>
            <person name="Shen C.Y."/>
            <person name="Yeh C.M."/>
            <person name="Luo Y.B."/>
            <person name="Tsai W.C."/>
            <person name="Van de Peer Y."/>
            <person name="Liu Z.J."/>
        </authorList>
    </citation>
    <scope>NUCLEOTIDE SEQUENCE [LARGE SCALE GENOMIC DNA]</scope>
    <source>
        <strain evidence="15">cv. Shenzhen</strain>
        <tissue evidence="14">Stem</tissue>
    </source>
</reference>
<feature type="domain" description="CRM" evidence="13">
    <location>
        <begin position="181"/>
        <end position="277"/>
    </location>
</feature>
<dbReference type="GO" id="GO:0006397">
    <property type="term" value="P:mRNA processing"/>
    <property type="evidence" value="ECO:0007669"/>
    <property type="project" value="UniProtKB-KW"/>
</dbReference>
<keyword evidence="2" id="KW-0150">Chloroplast</keyword>
<feature type="coiled-coil region" evidence="11">
    <location>
        <begin position="701"/>
        <end position="728"/>
    </location>
</feature>
<comment type="subcellular location">
    <subcellularLocation>
        <location evidence="1">Plastid</location>
        <location evidence="1">Chloroplast</location>
    </subcellularLocation>
</comment>
<dbReference type="InterPro" id="IPR001890">
    <property type="entry name" value="RNA-binding_CRM"/>
</dbReference>
<dbReference type="OrthoDB" id="551352at2759"/>
<evidence type="ECO:0000256" key="8">
    <source>
        <dbReference type="ARBA" id="ARBA00023187"/>
    </source>
</evidence>
<dbReference type="GO" id="GO:0003729">
    <property type="term" value="F:mRNA binding"/>
    <property type="evidence" value="ECO:0007669"/>
    <property type="project" value="InterPro"/>
</dbReference>
<evidence type="ECO:0000313" key="14">
    <source>
        <dbReference type="EMBL" id="PKA65289.1"/>
    </source>
</evidence>
<accession>A0A2I0BBZ5</accession>
<keyword evidence="8" id="KW-0508">mRNA splicing</keyword>
<feature type="region of interest" description="Disordered" evidence="12">
    <location>
        <begin position="281"/>
        <end position="306"/>
    </location>
</feature>
<evidence type="ECO:0000256" key="6">
    <source>
        <dbReference type="ARBA" id="ARBA00022884"/>
    </source>
</evidence>
<dbReference type="InterPro" id="IPR035920">
    <property type="entry name" value="YhbY-like_sf"/>
</dbReference>
<evidence type="ECO:0000256" key="5">
    <source>
        <dbReference type="ARBA" id="ARBA00022737"/>
    </source>
</evidence>
<evidence type="ECO:0000256" key="3">
    <source>
        <dbReference type="ARBA" id="ARBA00022640"/>
    </source>
</evidence>
<evidence type="ECO:0000256" key="10">
    <source>
        <dbReference type="PROSITE-ProRule" id="PRU00626"/>
    </source>
</evidence>
<dbReference type="GO" id="GO:0009507">
    <property type="term" value="C:chloroplast"/>
    <property type="evidence" value="ECO:0007669"/>
    <property type="project" value="UniProtKB-SubCell"/>
</dbReference>
<dbReference type="AlphaFoldDB" id="A0A2I0BBZ5"/>
<evidence type="ECO:0000256" key="12">
    <source>
        <dbReference type="SAM" id="MobiDB-lite"/>
    </source>
</evidence>
<name>A0A2I0BBZ5_9ASPA</name>
<proteinExistence type="predicted"/>
<evidence type="ECO:0000256" key="7">
    <source>
        <dbReference type="ARBA" id="ARBA00022946"/>
    </source>
</evidence>
<evidence type="ECO:0000256" key="2">
    <source>
        <dbReference type="ARBA" id="ARBA00022528"/>
    </source>
</evidence>
<keyword evidence="5" id="KW-0677">Repeat</keyword>
<keyword evidence="9" id="KW-0687">Ribonucleoprotein</keyword>
<evidence type="ECO:0000313" key="15">
    <source>
        <dbReference type="Proteomes" id="UP000236161"/>
    </source>
</evidence>
<evidence type="ECO:0000256" key="4">
    <source>
        <dbReference type="ARBA" id="ARBA00022664"/>
    </source>
</evidence>
<dbReference type="Proteomes" id="UP000236161">
    <property type="component" value="Unassembled WGS sequence"/>
</dbReference>
<dbReference type="GO" id="GO:0000373">
    <property type="term" value="P:Group II intron splicing"/>
    <property type="evidence" value="ECO:0007669"/>
    <property type="project" value="UniProtKB-ARBA"/>
</dbReference>
<dbReference type="STRING" id="1088818.A0A2I0BBZ5"/>
<evidence type="ECO:0000256" key="9">
    <source>
        <dbReference type="ARBA" id="ARBA00023274"/>
    </source>
</evidence>
<dbReference type="InterPro" id="IPR045278">
    <property type="entry name" value="CRS1/CFM2/CFM3"/>
</dbReference>
<dbReference type="PANTHER" id="PTHR31846">
    <property type="entry name" value="CRS1 / YHBY (CRM) DOMAIN-CONTAINING PROTEIN"/>
    <property type="match status" value="1"/>
</dbReference>
<dbReference type="GO" id="GO:1990904">
    <property type="term" value="C:ribonucleoprotein complex"/>
    <property type="evidence" value="ECO:0007669"/>
    <property type="project" value="UniProtKB-KW"/>
</dbReference>
<evidence type="ECO:0000259" key="13">
    <source>
        <dbReference type="PROSITE" id="PS51295"/>
    </source>
</evidence>
<feature type="domain" description="CRM" evidence="13">
    <location>
        <begin position="361"/>
        <end position="458"/>
    </location>
</feature>
<keyword evidence="4" id="KW-0507">mRNA processing</keyword>
<dbReference type="PANTHER" id="PTHR31846:SF10">
    <property type="entry name" value="CHLOROPLASTIC GROUP IIA INTRON SPLICING FACILITATOR CRS1, CHLOROPLASTIC"/>
    <property type="match status" value="1"/>
</dbReference>
<dbReference type="Gene3D" id="3.30.110.60">
    <property type="entry name" value="YhbY-like"/>
    <property type="match status" value="3"/>
</dbReference>
<gene>
    <name evidence="14" type="ORF">AXF42_Ash005621</name>
</gene>
<keyword evidence="15" id="KW-1185">Reference proteome</keyword>
<keyword evidence="6 10" id="KW-0694">RNA-binding</keyword>
<evidence type="ECO:0000256" key="11">
    <source>
        <dbReference type="SAM" id="Coils"/>
    </source>
</evidence>
<dbReference type="SUPFAM" id="SSF75471">
    <property type="entry name" value="YhbY-like"/>
    <property type="match status" value="3"/>
</dbReference>
<evidence type="ECO:0000256" key="1">
    <source>
        <dbReference type="ARBA" id="ARBA00004229"/>
    </source>
</evidence>
<protein>
    <submittedName>
        <fullName evidence="14">Chloroplastic group IIA intron splicing facilitator CRS1, chloroplastic</fullName>
    </submittedName>
</protein>
<dbReference type="EMBL" id="KZ451895">
    <property type="protein sequence ID" value="PKA65289.1"/>
    <property type="molecule type" value="Genomic_DNA"/>
</dbReference>
<feature type="compositionally biased region" description="Polar residues" evidence="12">
    <location>
        <begin position="293"/>
        <end position="306"/>
    </location>
</feature>
<feature type="domain" description="CRM" evidence="13">
    <location>
        <begin position="574"/>
        <end position="674"/>
    </location>
</feature>
<dbReference type="PROSITE" id="PS51295">
    <property type="entry name" value="CRM"/>
    <property type="match status" value="3"/>
</dbReference>